<evidence type="ECO:0000313" key="2">
    <source>
        <dbReference type="Proteomes" id="UP000230538"/>
    </source>
</evidence>
<comment type="caution">
    <text evidence="1">The sequence shown here is derived from an EMBL/GenBank/DDBJ whole genome shotgun (WGS) entry which is preliminary data.</text>
</comment>
<accession>A0A2M7WX72</accession>
<organism evidence="1 2">
    <name type="scientific">candidate division WWE3 bacterium CG_4_9_14_3_um_filter_43_9</name>
    <dbReference type="NCBI Taxonomy" id="1975082"/>
    <lineage>
        <taxon>Bacteria</taxon>
        <taxon>Katanobacteria</taxon>
    </lineage>
</organism>
<gene>
    <name evidence="1" type="ORF">CO181_02645</name>
</gene>
<sequence length="336" mass="39340">MNMNMFYFLTQEKISAARLAFQQLETKDWHTGDYFFETFGPGNAINFVDRPYERFNDYELLLKLLKNDDQEKYLEIHKGTPFYFLAWTAFGLKDYERAVFYMDAAISEDQRKAPNRPLEEWIKDPASLFLTLEEQGNQSAKEITLQLRQTIDNEFRRFNPFSNLPALDVKFFIEKFVMQIVRNIKNRSIITAIYSFVLEFQDRYEMINLRSKDGGSIEPILTHLFKGGLIFESLLKHLYPSKDDGSNCKILSDIFNTSKFRSDFTTGIQTSANSLKEIIEVMGNDLQTAFSTTSKLRNTSGHNLVWDDVFNTPENYKKLYEQVLNSILYIIAKKYL</sequence>
<reference evidence="2" key="1">
    <citation type="submission" date="2017-09" db="EMBL/GenBank/DDBJ databases">
        <title>Depth-based differentiation of microbial function through sediment-hosted aquifers and enrichment of novel symbionts in the deep terrestrial subsurface.</title>
        <authorList>
            <person name="Probst A.J."/>
            <person name="Ladd B."/>
            <person name="Jarett J.K."/>
            <person name="Geller-Mcgrath D.E."/>
            <person name="Sieber C.M.K."/>
            <person name="Emerson J.B."/>
            <person name="Anantharaman K."/>
            <person name="Thomas B.C."/>
            <person name="Malmstrom R."/>
            <person name="Stieglmeier M."/>
            <person name="Klingl A."/>
            <person name="Woyke T."/>
            <person name="Ryan C.M."/>
            <person name="Banfield J.F."/>
        </authorList>
    </citation>
    <scope>NUCLEOTIDE SEQUENCE [LARGE SCALE GENOMIC DNA]</scope>
</reference>
<dbReference type="EMBL" id="PFXB01000074">
    <property type="protein sequence ID" value="PJA37645.1"/>
    <property type="molecule type" value="Genomic_DNA"/>
</dbReference>
<proteinExistence type="predicted"/>
<name>A0A2M7WX72_UNCKA</name>
<dbReference type="AlphaFoldDB" id="A0A2M7WX72"/>
<dbReference type="Proteomes" id="UP000230538">
    <property type="component" value="Unassembled WGS sequence"/>
</dbReference>
<evidence type="ECO:0000313" key="1">
    <source>
        <dbReference type="EMBL" id="PJA37645.1"/>
    </source>
</evidence>
<protein>
    <submittedName>
        <fullName evidence="1">Uncharacterized protein</fullName>
    </submittedName>
</protein>